<reference evidence="1 2" key="1">
    <citation type="submission" date="2023-02" db="EMBL/GenBank/DDBJ databases">
        <title>Genome sequence of Novosphingobium humi KACC 19094.</title>
        <authorList>
            <person name="Kim S."/>
            <person name="Heo J."/>
            <person name="Kwon S.-W."/>
        </authorList>
    </citation>
    <scope>NUCLEOTIDE SEQUENCE [LARGE SCALE GENOMIC DNA]</scope>
    <source>
        <strain evidence="1 2">KACC 19094</strain>
    </source>
</reference>
<dbReference type="RefSeq" id="WP_172341195.1">
    <property type="nucleotide sequence ID" value="NZ_CP117417.1"/>
</dbReference>
<evidence type="ECO:0000313" key="2">
    <source>
        <dbReference type="Proteomes" id="UP001218231"/>
    </source>
</evidence>
<sequence>MAVQPARVRMVEAQRILKAARNSGLTPKRIRVHDTGYDIIFDDDGLPGSTLPNPWDEGVKQ</sequence>
<accession>A0ABY7TSY2</accession>
<evidence type="ECO:0008006" key="3">
    <source>
        <dbReference type="Google" id="ProtNLM"/>
    </source>
</evidence>
<dbReference type="EMBL" id="CP117417">
    <property type="protein sequence ID" value="WCT76324.1"/>
    <property type="molecule type" value="Genomic_DNA"/>
</dbReference>
<organism evidence="1 2">
    <name type="scientific">Novosphingobium humi</name>
    <dbReference type="NCBI Taxonomy" id="2282397"/>
    <lineage>
        <taxon>Bacteria</taxon>
        <taxon>Pseudomonadati</taxon>
        <taxon>Pseudomonadota</taxon>
        <taxon>Alphaproteobacteria</taxon>
        <taxon>Sphingomonadales</taxon>
        <taxon>Sphingomonadaceae</taxon>
        <taxon>Novosphingobium</taxon>
    </lineage>
</organism>
<dbReference type="Proteomes" id="UP001218231">
    <property type="component" value="Chromosome"/>
</dbReference>
<evidence type="ECO:0000313" key="1">
    <source>
        <dbReference type="EMBL" id="WCT76324.1"/>
    </source>
</evidence>
<name>A0ABY7TSY2_9SPHN</name>
<proteinExistence type="predicted"/>
<gene>
    <name evidence="1" type="ORF">PQ457_10210</name>
</gene>
<keyword evidence="2" id="KW-1185">Reference proteome</keyword>
<protein>
    <recommendedName>
        <fullName evidence="3">Antitoxin VapB</fullName>
    </recommendedName>
</protein>